<dbReference type="RefSeq" id="WP_345031530.1">
    <property type="nucleotide sequence ID" value="NZ_BAABEY010000032.1"/>
</dbReference>
<keyword evidence="4" id="KW-1185">Reference proteome</keyword>
<dbReference type="SUPFAM" id="SSF50939">
    <property type="entry name" value="Sialidases"/>
    <property type="match status" value="1"/>
</dbReference>
<proteinExistence type="predicted"/>
<protein>
    <recommendedName>
        <fullName evidence="2">Sialidase domain-containing protein</fullName>
    </recommendedName>
</protein>
<name>A0ABP8M6X7_9BACT</name>
<dbReference type="PANTHER" id="PTHR43752:SF2">
    <property type="entry name" value="BNR_ASP-BOX REPEAT FAMILY PROTEIN"/>
    <property type="match status" value="1"/>
</dbReference>
<sequence>MMMTVPALRRFCFGLTLACLFTGIRSEAQKSKHATTVPTTHGYLIHNKAVDMSYLKTGPFVNLDDGGILTIEKNKSCISHDGGKTWKEYSIFQDSARFDIRIERVLLKTRSGAIILAFANDVEKANWNWNNDIADSPEATIPTYAIRSLDGGKTWQDLQKLHDEWTGANRDIIETKEGNIIFTSMMFRHNPGHHTVITYTSKNNGLNWIRSNVIDLGGVGHHSGVVESTLEQLKDGRIWMLMRTNWGVFWETISENQGLTWKKFKPTKIAASSAPGLLTRLASGRLFLVWNRPFPEGKDSFPLSGGDGISSEVPHSNHRGELSVMFSDDDGKSWSDPIVVARVTDKSKGKNLAYPRVFERSPGEIWISTTYAAFGGYLSFKILEKDLL</sequence>
<dbReference type="PANTHER" id="PTHR43752">
    <property type="entry name" value="BNR/ASP-BOX REPEAT FAMILY PROTEIN"/>
    <property type="match status" value="1"/>
</dbReference>
<dbReference type="InterPro" id="IPR011040">
    <property type="entry name" value="Sialidase"/>
</dbReference>
<feature type="signal peptide" evidence="1">
    <location>
        <begin position="1"/>
        <end position="18"/>
    </location>
</feature>
<evidence type="ECO:0000313" key="3">
    <source>
        <dbReference type="EMBL" id="GAA4444475.1"/>
    </source>
</evidence>
<accession>A0ABP8M6X7</accession>
<gene>
    <name evidence="3" type="ORF">GCM10023091_34670</name>
</gene>
<comment type="caution">
    <text evidence="3">The sequence shown here is derived from an EMBL/GenBank/DDBJ whole genome shotgun (WGS) entry which is preliminary data.</text>
</comment>
<feature type="domain" description="Sialidase" evidence="2">
    <location>
        <begin position="79"/>
        <end position="365"/>
    </location>
</feature>
<dbReference type="Pfam" id="PF13088">
    <property type="entry name" value="BNR_2"/>
    <property type="match status" value="1"/>
</dbReference>
<dbReference type="Gene3D" id="2.120.10.10">
    <property type="match status" value="1"/>
</dbReference>
<reference evidence="4" key="1">
    <citation type="journal article" date="2019" name="Int. J. Syst. Evol. Microbiol.">
        <title>The Global Catalogue of Microorganisms (GCM) 10K type strain sequencing project: providing services to taxonomists for standard genome sequencing and annotation.</title>
        <authorList>
            <consortium name="The Broad Institute Genomics Platform"/>
            <consortium name="The Broad Institute Genome Sequencing Center for Infectious Disease"/>
            <person name="Wu L."/>
            <person name="Ma J."/>
        </authorList>
    </citation>
    <scope>NUCLEOTIDE SEQUENCE [LARGE SCALE GENOMIC DNA]</scope>
    <source>
        <strain evidence="4">JCM 31920</strain>
    </source>
</reference>
<dbReference type="InterPro" id="IPR036278">
    <property type="entry name" value="Sialidase_sf"/>
</dbReference>
<keyword evidence="1" id="KW-0732">Signal</keyword>
<dbReference type="Proteomes" id="UP001501508">
    <property type="component" value="Unassembled WGS sequence"/>
</dbReference>
<evidence type="ECO:0000313" key="4">
    <source>
        <dbReference type="Proteomes" id="UP001501508"/>
    </source>
</evidence>
<evidence type="ECO:0000256" key="1">
    <source>
        <dbReference type="SAM" id="SignalP"/>
    </source>
</evidence>
<organism evidence="3 4">
    <name type="scientific">Ravibacter arvi</name>
    <dbReference type="NCBI Taxonomy" id="2051041"/>
    <lineage>
        <taxon>Bacteria</taxon>
        <taxon>Pseudomonadati</taxon>
        <taxon>Bacteroidota</taxon>
        <taxon>Cytophagia</taxon>
        <taxon>Cytophagales</taxon>
        <taxon>Spirosomataceae</taxon>
        <taxon>Ravibacter</taxon>
    </lineage>
</organism>
<evidence type="ECO:0000259" key="2">
    <source>
        <dbReference type="Pfam" id="PF13088"/>
    </source>
</evidence>
<dbReference type="EMBL" id="BAABEY010000032">
    <property type="protein sequence ID" value="GAA4444475.1"/>
    <property type="molecule type" value="Genomic_DNA"/>
</dbReference>
<dbReference type="CDD" id="cd15482">
    <property type="entry name" value="Sialidase_non-viral"/>
    <property type="match status" value="1"/>
</dbReference>
<feature type="chain" id="PRO_5046767814" description="Sialidase domain-containing protein" evidence="1">
    <location>
        <begin position="19"/>
        <end position="388"/>
    </location>
</feature>